<organism evidence="1 2">
    <name type="scientific">Cinara cedri</name>
    <dbReference type="NCBI Taxonomy" id="506608"/>
    <lineage>
        <taxon>Eukaryota</taxon>
        <taxon>Metazoa</taxon>
        <taxon>Ecdysozoa</taxon>
        <taxon>Arthropoda</taxon>
        <taxon>Hexapoda</taxon>
        <taxon>Insecta</taxon>
        <taxon>Pterygota</taxon>
        <taxon>Neoptera</taxon>
        <taxon>Paraneoptera</taxon>
        <taxon>Hemiptera</taxon>
        <taxon>Sternorrhyncha</taxon>
        <taxon>Aphidomorpha</taxon>
        <taxon>Aphidoidea</taxon>
        <taxon>Aphididae</taxon>
        <taxon>Lachninae</taxon>
        <taxon>Cinara</taxon>
    </lineage>
</organism>
<name>A0A5E4LYJ2_9HEMI</name>
<accession>A0A5E4LYJ2</accession>
<dbReference type="EMBL" id="CABPRJ010000005">
    <property type="protein sequence ID" value="VVC24732.1"/>
    <property type="molecule type" value="Genomic_DNA"/>
</dbReference>
<proteinExistence type="predicted"/>
<gene>
    <name evidence="1" type="ORF">CINCED_3A014513</name>
</gene>
<protein>
    <submittedName>
        <fullName evidence="1">Uncharacterized protein</fullName>
    </submittedName>
</protein>
<reference evidence="1 2" key="1">
    <citation type="submission" date="2019-08" db="EMBL/GenBank/DDBJ databases">
        <authorList>
            <person name="Alioto T."/>
            <person name="Alioto T."/>
            <person name="Gomez Garrido J."/>
        </authorList>
    </citation>
    <scope>NUCLEOTIDE SEQUENCE [LARGE SCALE GENOMIC DNA]</scope>
</reference>
<dbReference type="Proteomes" id="UP000325440">
    <property type="component" value="Unassembled WGS sequence"/>
</dbReference>
<sequence length="121" mass="13622">MGVVLTKPAAPNKDFGQIGELFYFFMGGSPGSILFGRSVNSLKNVLFNRVDVSKPVCRDTFLCHRISPYVSDEIKNKLSIINTYQPNHNENCKFFDWVGNPFNSSLESTILLRIMGKEIAE</sequence>
<dbReference type="AlphaFoldDB" id="A0A5E4LYJ2"/>
<evidence type="ECO:0000313" key="2">
    <source>
        <dbReference type="Proteomes" id="UP000325440"/>
    </source>
</evidence>
<keyword evidence="2" id="KW-1185">Reference proteome</keyword>
<evidence type="ECO:0000313" key="1">
    <source>
        <dbReference type="EMBL" id="VVC24732.1"/>
    </source>
</evidence>